<evidence type="ECO:0000313" key="3">
    <source>
        <dbReference type="Proteomes" id="UP000003586"/>
    </source>
</evidence>
<organism evidence="2 3">
    <name type="scientific">Niabella soli DSM 19437</name>
    <dbReference type="NCBI Taxonomy" id="929713"/>
    <lineage>
        <taxon>Bacteria</taxon>
        <taxon>Pseudomonadati</taxon>
        <taxon>Bacteroidota</taxon>
        <taxon>Chitinophagia</taxon>
        <taxon>Chitinophagales</taxon>
        <taxon>Chitinophagaceae</taxon>
        <taxon>Niabella</taxon>
    </lineage>
</organism>
<dbReference type="InterPro" id="IPR036291">
    <property type="entry name" value="NAD(P)-bd_dom_sf"/>
</dbReference>
<proteinExistence type="predicted"/>
<keyword evidence="3" id="KW-1185">Reference proteome</keyword>
<protein>
    <submittedName>
        <fullName evidence="2">NAD-dependent dehydratase</fullName>
    </submittedName>
</protein>
<dbReference type="Gene3D" id="3.40.50.720">
    <property type="entry name" value="NAD(P)-binding Rossmann-like Domain"/>
    <property type="match status" value="1"/>
</dbReference>
<dbReference type="KEGG" id="nso:NIASO_07255"/>
<dbReference type="EMBL" id="CP007035">
    <property type="protein sequence ID" value="AHF15007.1"/>
    <property type="molecule type" value="Genomic_DNA"/>
</dbReference>
<gene>
    <name evidence="2" type="ORF">NIASO_07255</name>
</gene>
<dbReference type="PANTHER" id="PTHR43245:SF13">
    <property type="entry name" value="UDP-D-APIOSE_UDP-D-XYLOSE SYNTHASE 2"/>
    <property type="match status" value="1"/>
</dbReference>
<dbReference type="Pfam" id="PF01370">
    <property type="entry name" value="Epimerase"/>
    <property type="match status" value="1"/>
</dbReference>
<feature type="domain" description="NAD-dependent epimerase/dehydratase" evidence="1">
    <location>
        <begin position="3"/>
        <end position="207"/>
    </location>
</feature>
<dbReference type="PANTHER" id="PTHR43245">
    <property type="entry name" value="BIFUNCTIONAL POLYMYXIN RESISTANCE PROTEIN ARNA"/>
    <property type="match status" value="1"/>
</dbReference>
<reference evidence="2 3" key="1">
    <citation type="submission" date="2013-12" db="EMBL/GenBank/DDBJ databases">
        <authorList>
            <consortium name="DOE Joint Genome Institute"/>
            <person name="Eisen J."/>
            <person name="Huntemann M."/>
            <person name="Han J."/>
            <person name="Chen A."/>
            <person name="Kyrpides N."/>
            <person name="Mavromatis K."/>
            <person name="Markowitz V."/>
            <person name="Palaniappan K."/>
            <person name="Ivanova N."/>
            <person name="Schaumberg A."/>
            <person name="Pati A."/>
            <person name="Liolios K."/>
            <person name="Nordberg H.P."/>
            <person name="Cantor M.N."/>
            <person name="Hua S.X."/>
            <person name="Woyke T."/>
        </authorList>
    </citation>
    <scope>NUCLEOTIDE SEQUENCE [LARGE SCALE GENOMIC DNA]</scope>
    <source>
        <strain evidence="3">DSM 19437</strain>
    </source>
</reference>
<dbReference type="RefSeq" id="WP_008584978.1">
    <property type="nucleotide sequence ID" value="NZ_CP007035.1"/>
</dbReference>
<dbReference type="AlphaFoldDB" id="W0EW33"/>
<dbReference type="OrthoDB" id="112777at2"/>
<dbReference type="HOGENOM" id="CLU_049717_2_0_10"/>
<evidence type="ECO:0000313" key="2">
    <source>
        <dbReference type="EMBL" id="AHF15007.1"/>
    </source>
</evidence>
<accession>W0EW33</accession>
<sequence length="310" mass="34623">MHVILGAGGDIGRLLARDLKNYTDKIRLVARNPQPVNPDDELFSANLMDAGAVSNAVRNAGVAYLVMGLPYDRAVWKKQWPVIMENTINACIQQNCKLVFFDNVYLYSKDAISHMTEESAIAPPSKKGRIRAHLIELIREAMQTKGLKALIARSADFYGPGAKNGFLNLLLIDNYRKGKRANWQSRIDKIHSFTFTPDAAKATALLGNTDSAYGQVWHLPTLAERLTGKQFIALVATKMHVKPRYFILTPFLLALAGLFSKQIKELGEMQYQNDRDYFFDSSKFNRAFSFTPTSYAAGIDQVLADTLVPA</sequence>
<dbReference type="Proteomes" id="UP000003586">
    <property type="component" value="Chromosome"/>
</dbReference>
<dbReference type="SUPFAM" id="SSF51735">
    <property type="entry name" value="NAD(P)-binding Rossmann-fold domains"/>
    <property type="match status" value="1"/>
</dbReference>
<dbReference type="eggNOG" id="COG0451">
    <property type="taxonomic scope" value="Bacteria"/>
</dbReference>
<evidence type="ECO:0000259" key="1">
    <source>
        <dbReference type="Pfam" id="PF01370"/>
    </source>
</evidence>
<dbReference type="InterPro" id="IPR050177">
    <property type="entry name" value="Lipid_A_modif_metabolic_enz"/>
</dbReference>
<name>W0EW33_9BACT</name>
<dbReference type="InterPro" id="IPR001509">
    <property type="entry name" value="Epimerase_deHydtase"/>
</dbReference>
<dbReference type="STRING" id="929713.NIASO_07255"/>